<organism evidence="6 7">
    <name type="scientific">Paralvinella palmiformis</name>
    <dbReference type="NCBI Taxonomy" id="53620"/>
    <lineage>
        <taxon>Eukaryota</taxon>
        <taxon>Metazoa</taxon>
        <taxon>Spiralia</taxon>
        <taxon>Lophotrochozoa</taxon>
        <taxon>Annelida</taxon>
        <taxon>Polychaeta</taxon>
        <taxon>Sedentaria</taxon>
        <taxon>Canalipalpata</taxon>
        <taxon>Terebellida</taxon>
        <taxon>Terebelliformia</taxon>
        <taxon>Alvinellidae</taxon>
        <taxon>Paralvinella</taxon>
    </lineage>
</organism>
<keyword evidence="2" id="KW-0802">TPR repeat</keyword>
<feature type="compositionally biased region" description="Basic and acidic residues" evidence="3">
    <location>
        <begin position="344"/>
        <end position="405"/>
    </location>
</feature>
<dbReference type="PANTHER" id="PTHR12366">
    <property type="entry name" value="ASPARTYL/ASPARAGINYL BETA-HYDROXYLASE"/>
    <property type="match status" value="1"/>
</dbReference>
<dbReference type="PANTHER" id="PTHR12366:SF29">
    <property type="entry name" value="ASPARTYL BETA-HYDROXYLASE, ISOFORM L"/>
    <property type="match status" value="1"/>
</dbReference>
<dbReference type="Gene3D" id="1.25.40.10">
    <property type="entry name" value="Tetratricopeptide repeat domain"/>
    <property type="match status" value="2"/>
</dbReference>
<feature type="repeat" description="TPR" evidence="2">
    <location>
        <begin position="588"/>
        <end position="621"/>
    </location>
</feature>
<comment type="caution">
    <text evidence="6">The sequence shown here is derived from an EMBL/GenBank/DDBJ whole genome shotgun (WGS) entry which is preliminary data.</text>
</comment>
<dbReference type="SUPFAM" id="SSF51197">
    <property type="entry name" value="Clavaminate synthase-like"/>
    <property type="match status" value="1"/>
</dbReference>
<feature type="transmembrane region" description="Helical" evidence="4">
    <location>
        <begin position="86"/>
        <end position="107"/>
    </location>
</feature>
<keyword evidence="4" id="KW-0812">Transmembrane</keyword>
<feature type="compositionally biased region" description="Basic and acidic residues" evidence="3">
    <location>
        <begin position="430"/>
        <end position="453"/>
    </location>
</feature>
<evidence type="ECO:0000256" key="4">
    <source>
        <dbReference type="SAM" id="Phobius"/>
    </source>
</evidence>
<dbReference type="Gene3D" id="2.60.120.330">
    <property type="entry name" value="B-lactam Antibiotic, Isopenicillin N Synthase, Chain"/>
    <property type="match status" value="1"/>
</dbReference>
<dbReference type="PROSITE" id="PS50005">
    <property type="entry name" value="TPR"/>
    <property type="match status" value="1"/>
</dbReference>
<feature type="compositionally biased region" description="Basic and acidic residues" evidence="3">
    <location>
        <begin position="250"/>
        <end position="269"/>
    </location>
</feature>
<dbReference type="GO" id="GO:0062101">
    <property type="term" value="F:peptidyl-aspartic acid 3-dioxygenase activity"/>
    <property type="evidence" value="ECO:0007669"/>
    <property type="project" value="InterPro"/>
</dbReference>
<dbReference type="InterPro" id="IPR011990">
    <property type="entry name" value="TPR-like_helical_dom_sf"/>
</dbReference>
<reference evidence="6" key="1">
    <citation type="journal article" date="2023" name="Mol. Biol. Evol.">
        <title>Third-Generation Sequencing Reveals the Adaptive Role of the Epigenome in Three Deep-Sea Polychaetes.</title>
        <authorList>
            <person name="Perez M."/>
            <person name="Aroh O."/>
            <person name="Sun Y."/>
            <person name="Lan Y."/>
            <person name="Juniper S.K."/>
            <person name="Young C.R."/>
            <person name="Angers B."/>
            <person name="Qian P.Y."/>
        </authorList>
    </citation>
    <scope>NUCLEOTIDE SEQUENCE</scope>
    <source>
        <strain evidence="6">P08H-3</strain>
    </source>
</reference>
<name>A0AAD9N7Y4_9ANNE</name>
<dbReference type="AlphaFoldDB" id="A0AAD9N7Y4"/>
<dbReference type="Proteomes" id="UP001208570">
    <property type="component" value="Unassembled WGS sequence"/>
</dbReference>
<dbReference type="Pfam" id="PF05118">
    <property type="entry name" value="Asp_Arg_Hydrox"/>
    <property type="match status" value="1"/>
</dbReference>
<feature type="compositionally biased region" description="Polar residues" evidence="3">
    <location>
        <begin position="33"/>
        <end position="43"/>
    </location>
</feature>
<evidence type="ECO:0000259" key="5">
    <source>
        <dbReference type="Pfam" id="PF05118"/>
    </source>
</evidence>
<feature type="compositionally biased region" description="Polar residues" evidence="3">
    <location>
        <begin position="132"/>
        <end position="158"/>
    </location>
</feature>
<dbReference type="InterPro" id="IPR039038">
    <property type="entry name" value="ASPH"/>
</dbReference>
<evidence type="ECO:0000256" key="2">
    <source>
        <dbReference type="PROSITE-ProRule" id="PRU00339"/>
    </source>
</evidence>
<evidence type="ECO:0000256" key="1">
    <source>
        <dbReference type="ARBA" id="ARBA00007730"/>
    </source>
</evidence>
<dbReference type="EMBL" id="JAODUP010000138">
    <property type="protein sequence ID" value="KAK2160180.1"/>
    <property type="molecule type" value="Genomic_DNA"/>
</dbReference>
<proteinExistence type="inferred from homology"/>
<keyword evidence="7" id="KW-1185">Reference proteome</keyword>
<keyword evidence="4" id="KW-1133">Transmembrane helix</keyword>
<feature type="compositionally biased region" description="Basic and acidic residues" evidence="3">
    <location>
        <begin position="63"/>
        <end position="77"/>
    </location>
</feature>
<accession>A0AAD9N7Y4</accession>
<protein>
    <recommendedName>
        <fullName evidence="5">Aspartyl/asparaginy/proline hydroxylase domain-containing protein</fullName>
    </recommendedName>
</protein>
<feature type="domain" description="Aspartyl/asparaginy/proline hydroxylase" evidence="5">
    <location>
        <begin position="727"/>
        <end position="880"/>
    </location>
</feature>
<dbReference type="InterPro" id="IPR019734">
    <property type="entry name" value="TPR_rpt"/>
</dbReference>
<feature type="region of interest" description="Disordered" evidence="3">
    <location>
        <begin position="425"/>
        <end position="459"/>
    </location>
</feature>
<gene>
    <name evidence="6" type="ORF">LSH36_138g01049</name>
</gene>
<evidence type="ECO:0000256" key="3">
    <source>
        <dbReference type="SAM" id="MobiDB-lite"/>
    </source>
</evidence>
<evidence type="ECO:0000313" key="6">
    <source>
        <dbReference type="EMBL" id="KAK2160180.1"/>
    </source>
</evidence>
<dbReference type="InterPro" id="IPR007803">
    <property type="entry name" value="Asp/Arg/Pro-Hydrxlase"/>
</dbReference>
<feature type="compositionally biased region" description="Polar residues" evidence="3">
    <location>
        <begin position="300"/>
        <end position="309"/>
    </location>
</feature>
<dbReference type="SUPFAM" id="SSF81901">
    <property type="entry name" value="HCP-like"/>
    <property type="match status" value="1"/>
</dbReference>
<feature type="compositionally biased region" description="Basic residues" evidence="3">
    <location>
        <begin position="1"/>
        <end position="25"/>
    </location>
</feature>
<feature type="region of interest" description="Disordered" evidence="3">
    <location>
        <begin position="128"/>
        <end position="405"/>
    </location>
</feature>
<keyword evidence="4" id="KW-0472">Membrane</keyword>
<feature type="compositionally biased region" description="Acidic residues" evidence="3">
    <location>
        <begin position="168"/>
        <end position="189"/>
    </location>
</feature>
<feature type="region of interest" description="Disordered" evidence="3">
    <location>
        <begin position="1"/>
        <end position="77"/>
    </location>
</feature>
<feature type="compositionally biased region" description="Basic and acidic residues" evidence="3">
    <location>
        <begin position="311"/>
        <end position="325"/>
    </location>
</feature>
<dbReference type="GO" id="GO:0005783">
    <property type="term" value="C:endoplasmic reticulum"/>
    <property type="evidence" value="ECO:0007669"/>
    <property type="project" value="TreeGrafter"/>
</dbReference>
<dbReference type="SMART" id="SM00028">
    <property type="entry name" value="TPR"/>
    <property type="match status" value="3"/>
</dbReference>
<sequence length="893" mass="101318">MGTRKRAGKGRHDKKGKGKKHHKKQVQYDDWEPTSSGQDSDTTSEPEKNDSPRLSRQGRQRSRHESDNGQIPDNDKVFRRPRSMSFVVIVILSVVFLFTTPFLIQYYRQAGSGLVNFVNQFTHSEMKDDFGQGQSEGETSFTGNQDSSSFENDVSSLKSGKMNGQAFDEADVDGSIDPELDTATDEDREYVERRTNSDYLEETAGEVETMSKGSADDAEDALPESKSSLRNEDAMMSNVEVRSDSGPVADEAKQDERVINKDEVSDSEHTTVVPLEETSNNKKPLGKREEQVDVIETELKGSSATTEQINESDREESLETSESLKDQSLGSVGSDVVESVKTTEPTKEESVKTTEPMKEESVKTTESTKEESEKSTEPTKEESVKTTEPTKEESAKPDDSVPEHADKFTNTVNLADLDTNQKITPVFSTDNKHDGDGIGRDNIENVSEQDGKHVTPPPKKIYMKANITNSLDNKIRQELDECDDLLEKRYINEAQLKYKAVLTRHPNSPRANYGLAQTLCKQAEEQQSNRLLEECIELYQKLLQLPDVPKVLMLKAGRMCIERQQFRGWGYKAVKLLKMLIEQYTDEIQLWNELGVQYLMIGKNNEAKTAFTQMLYHDSNNAFAKAHMGFIYKTSENNLEKAVPLLLEALSSSDPSVHDGRFYFHLGDGLQRLGNRSQAYEWYEKGEALGFFLSKDQRSLYNVEELTGRAWWTKKQTGQQQLIQVLEDNWETIRDEGLAYIDKSGAFIPENENLREVGDWRQFTLFQQGRKNEENCKRTPKTCALIERFSSAAACKRGQVKYSIMQPGVHVWPHCGPTNCRIRMHLGLVVPKGCCRIRVVDDTRTWEEGKVIVFDDSFEHEVWHDGSKLRLVLIVDIWHPELTSRQKASLSPI</sequence>
<dbReference type="InterPro" id="IPR027443">
    <property type="entry name" value="IPNS-like_sf"/>
</dbReference>
<comment type="similarity">
    <text evidence="1">Belongs to the aspartyl/asparaginyl beta-hydroxylase family.</text>
</comment>
<evidence type="ECO:0000313" key="7">
    <source>
        <dbReference type="Proteomes" id="UP001208570"/>
    </source>
</evidence>